<dbReference type="OrthoDB" id="10282577at2759"/>
<protein>
    <submittedName>
        <fullName evidence="1">Uncharacterized protein</fullName>
    </submittedName>
</protein>
<keyword evidence="2" id="KW-1185">Reference proteome</keyword>
<dbReference type="AlphaFoldDB" id="A0A8H7AHZ7"/>
<evidence type="ECO:0000313" key="1">
    <source>
        <dbReference type="EMBL" id="KAF7509463.1"/>
    </source>
</evidence>
<sequence>MSTLSTMSALMFPEAPAPTVPITLVEDTDLDCLLVEFPNHLIIHTVMEHFCAPSARHPTNRGYVAKEMAQCLSVHNNAVNGLDLDAADRINNLVDWIRKLKKSANVARRKRQAAGQTVELVPFEEQCLRPGLQDEQNVDKAGDNGNSGVPTLLGLRLKQQADEALADLTKMRLNKAGTDAKDDGEALSPSVK</sequence>
<accession>A0A8H7AHZ7</accession>
<dbReference type="EMBL" id="JAACFV010000041">
    <property type="protein sequence ID" value="KAF7509463.1"/>
    <property type="molecule type" value="Genomic_DNA"/>
</dbReference>
<name>A0A8H7AHZ7_9EURO</name>
<reference evidence="1" key="1">
    <citation type="submission" date="2020-02" db="EMBL/GenBank/DDBJ databases">
        <authorList>
            <person name="Palmer J.M."/>
        </authorList>
    </citation>
    <scope>NUCLEOTIDE SEQUENCE</scope>
    <source>
        <strain evidence="1">EPUS1.4</strain>
        <tissue evidence="1">Thallus</tissue>
    </source>
</reference>
<evidence type="ECO:0000313" key="2">
    <source>
        <dbReference type="Proteomes" id="UP000606974"/>
    </source>
</evidence>
<dbReference type="Proteomes" id="UP000606974">
    <property type="component" value="Unassembled WGS sequence"/>
</dbReference>
<proteinExistence type="predicted"/>
<organism evidence="1 2">
    <name type="scientific">Endocarpon pusillum</name>
    <dbReference type="NCBI Taxonomy" id="364733"/>
    <lineage>
        <taxon>Eukaryota</taxon>
        <taxon>Fungi</taxon>
        <taxon>Dikarya</taxon>
        <taxon>Ascomycota</taxon>
        <taxon>Pezizomycotina</taxon>
        <taxon>Eurotiomycetes</taxon>
        <taxon>Chaetothyriomycetidae</taxon>
        <taxon>Verrucariales</taxon>
        <taxon>Verrucariaceae</taxon>
        <taxon>Endocarpon</taxon>
    </lineage>
</organism>
<comment type="caution">
    <text evidence="1">The sequence shown here is derived from an EMBL/GenBank/DDBJ whole genome shotgun (WGS) entry which is preliminary data.</text>
</comment>
<gene>
    <name evidence="1" type="ORF">GJ744_008026</name>
</gene>